<accession>A0A485KBH9</accession>
<evidence type="ECO:0000256" key="1">
    <source>
        <dbReference type="SAM" id="SignalP"/>
    </source>
</evidence>
<sequence>MRRGVCAFITLAVTSLAESSVNPTLPVGLPNPVLDLSGVIFRSKRDTFRVQVALSDGNNLPMRIWLESMTSYAQWTSVVTDFQKHASPDANYILPSRGLIAGLLQALSAVNTGEDHAELDLVDGKTNHLRMLLGLKLFSSLHAEYEFELQHLPISKIDIVEAKLRYLENTLPVAIEQVEAKLRIAQSAMARKPSIYVSFSTTRDQADVLDISWDKQHASNPDYVDLSPDKSVIIFKKPGIYQVHAICTVSNGNAKKLCLQIDGLTELCTGFTEFHYSPIIAALTSNLIVTKENTQGHVSCMERVPNSAWQFLSRRMSANVTIALLHALQ</sequence>
<reference evidence="3 4" key="1">
    <citation type="submission" date="2019-03" db="EMBL/GenBank/DDBJ databases">
        <authorList>
            <person name="Gaulin E."/>
            <person name="Dumas B."/>
        </authorList>
    </citation>
    <scope>NUCLEOTIDE SEQUENCE [LARGE SCALE GENOMIC DNA]</scope>
    <source>
        <strain evidence="3">CBS 568.67</strain>
    </source>
</reference>
<proteinExistence type="predicted"/>
<feature type="signal peptide" evidence="1">
    <location>
        <begin position="1"/>
        <end position="19"/>
    </location>
</feature>
<feature type="chain" id="PRO_5036115961" evidence="1">
    <location>
        <begin position="20"/>
        <end position="329"/>
    </location>
</feature>
<keyword evidence="1" id="KW-0732">Signal</keyword>
<dbReference type="Proteomes" id="UP000332933">
    <property type="component" value="Unassembled WGS sequence"/>
</dbReference>
<name>A0A485KBH9_9STRA</name>
<reference evidence="2" key="2">
    <citation type="submission" date="2019-06" db="EMBL/GenBank/DDBJ databases">
        <title>Genomics analysis of Aphanomyces spp. identifies a new class of oomycete effector associated with host adaptation.</title>
        <authorList>
            <person name="Gaulin E."/>
        </authorList>
    </citation>
    <scope>NUCLEOTIDE SEQUENCE</scope>
    <source>
        <strain evidence="2">CBS 578.67</strain>
    </source>
</reference>
<evidence type="ECO:0000313" key="4">
    <source>
        <dbReference type="Proteomes" id="UP000332933"/>
    </source>
</evidence>
<dbReference type="EMBL" id="CAADRA010000999">
    <property type="protein sequence ID" value="VFT81405.1"/>
    <property type="molecule type" value="Genomic_DNA"/>
</dbReference>
<gene>
    <name evidence="3" type="primary">Aste57867_4290</name>
    <name evidence="2" type="ORF">As57867_004279</name>
    <name evidence="3" type="ORF">ASTE57867_4290</name>
</gene>
<evidence type="ECO:0000313" key="2">
    <source>
        <dbReference type="EMBL" id="KAF0713567.1"/>
    </source>
</evidence>
<dbReference type="AlphaFoldDB" id="A0A485KBH9"/>
<dbReference type="EMBL" id="VJMH01000999">
    <property type="protein sequence ID" value="KAF0713567.1"/>
    <property type="molecule type" value="Genomic_DNA"/>
</dbReference>
<keyword evidence="4" id="KW-1185">Reference proteome</keyword>
<organism evidence="3 4">
    <name type="scientific">Aphanomyces stellatus</name>
    <dbReference type="NCBI Taxonomy" id="120398"/>
    <lineage>
        <taxon>Eukaryota</taxon>
        <taxon>Sar</taxon>
        <taxon>Stramenopiles</taxon>
        <taxon>Oomycota</taxon>
        <taxon>Saprolegniomycetes</taxon>
        <taxon>Saprolegniales</taxon>
        <taxon>Verrucalvaceae</taxon>
        <taxon>Aphanomyces</taxon>
    </lineage>
</organism>
<evidence type="ECO:0000313" key="3">
    <source>
        <dbReference type="EMBL" id="VFT81405.1"/>
    </source>
</evidence>
<protein>
    <submittedName>
        <fullName evidence="3">Aste57867_4290 protein</fullName>
    </submittedName>
</protein>